<feature type="transmembrane region" description="Helical" evidence="7">
    <location>
        <begin position="112"/>
        <end position="131"/>
    </location>
</feature>
<evidence type="ECO:0000256" key="5">
    <source>
        <dbReference type="ARBA" id="ARBA00023136"/>
    </source>
</evidence>
<dbReference type="GO" id="GO:0010043">
    <property type="term" value="P:response to zinc ion"/>
    <property type="evidence" value="ECO:0007669"/>
    <property type="project" value="TreeGrafter"/>
</dbReference>
<feature type="transmembrane region" description="Helical" evidence="7">
    <location>
        <begin position="29"/>
        <end position="51"/>
    </location>
</feature>
<comment type="similarity">
    <text evidence="2 6">Belongs to the ABC-3 integral membrane protein family.</text>
</comment>
<dbReference type="GO" id="GO:0043190">
    <property type="term" value="C:ATP-binding cassette (ABC) transporter complex"/>
    <property type="evidence" value="ECO:0007669"/>
    <property type="project" value="InterPro"/>
</dbReference>
<evidence type="ECO:0000256" key="6">
    <source>
        <dbReference type="RuleBase" id="RU003943"/>
    </source>
</evidence>
<dbReference type="Gene3D" id="1.10.3470.10">
    <property type="entry name" value="ABC transporter involved in vitamin B12 uptake, BtuC"/>
    <property type="match status" value="1"/>
</dbReference>
<proteinExistence type="inferred from homology"/>
<dbReference type="Pfam" id="PF00950">
    <property type="entry name" value="ABC-3"/>
    <property type="match status" value="1"/>
</dbReference>
<dbReference type="Proteomes" id="UP000058636">
    <property type="component" value="Unassembled WGS sequence"/>
</dbReference>
<evidence type="ECO:0000256" key="3">
    <source>
        <dbReference type="ARBA" id="ARBA00022692"/>
    </source>
</evidence>
<dbReference type="EMBL" id="LGFG01000032">
    <property type="protein sequence ID" value="KUK23319.1"/>
    <property type="molecule type" value="Genomic_DNA"/>
</dbReference>
<evidence type="ECO:0000256" key="2">
    <source>
        <dbReference type="ARBA" id="ARBA00008034"/>
    </source>
</evidence>
<feature type="transmembrane region" description="Helical" evidence="7">
    <location>
        <begin position="261"/>
        <end position="279"/>
    </location>
</feature>
<sequence length="282" mass="30826">MDQRNKTLRDLPWEGERLSFFHDLVEYSFLRTAFVGGILVASLSGLVSPIVVFRRMEFIGDGTAHAVFAGLAVATLIGADHRLIAFATALLFAFAVSLFSRSRISESSAIGILLPFFMAVGVVLFSVSGRYQTDVMGYLFGDVLLVNSTDVAITAVVLSLSVILTVVFRWDIKYFIVDEKMARFYGIKTDLIRFLITSFIAITVVTTVKVVGVILTGALLILPGLVSKIFGKSFWSLTTISVIFSTGVFFAGFLTAYNLDLPPGPVIVIIAFVSFLPMLKFS</sequence>
<comment type="subcellular location">
    <subcellularLocation>
        <location evidence="6">Cell membrane</location>
        <topology evidence="6">Multi-pass membrane protein</topology>
    </subcellularLocation>
    <subcellularLocation>
        <location evidence="1">Membrane</location>
        <topology evidence="1">Multi-pass membrane protein</topology>
    </subcellularLocation>
</comment>
<dbReference type="PANTHER" id="PTHR30477:SF0">
    <property type="entry name" value="METAL TRANSPORT SYSTEM MEMBRANE PROTEIN TM_0125-RELATED"/>
    <property type="match status" value="1"/>
</dbReference>
<feature type="transmembrane region" description="Helical" evidence="7">
    <location>
        <begin position="234"/>
        <end position="254"/>
    </location>
</feature>
<dbReference type="InterPro" id="IPR037294">
    <property type="entry name" value="ABC_BtuC-like"/>
</dbReference>
<dbReference type="SUPFAM" id="SSF81345">
    <property type="entry name" value="ABC transporter involved in vitamin B12 uptake, BtuC"/>
    <property type="match status" value="1"/>
</dbReference>
<keyword evidence="3 6" id="KW-0812">Transmembrane</keyword>
<evidence type="ECO:0000256" key="1">
    <source>
        <dbReference type="ARBA" id="ARBA00004141"/>
    </source>
</evidence>
<comment type="caution">
    <text evidence="8">The sequence shown here is derived from an EMBL/GenBank/DDBJ whole genome shotgun (WGS) entry which is preliminary data.</text>
</comment>
<gene>
    <name evidence="8" type="ORF">XD57_0582</name>
</gene>
<feature type="transmembrane region" description="Helical" evidence="7">
    <location>
        <begin position="58"/>
        <end position="77"/>
    </location>
</feature>
<accession>A0A117L386</accession>
<name>A0A117L386_9THEM</name>
<feature type="transmembrane region" description="Helical" evidence="7">
    <location>
        <begin position="151"/>
        <end position="170"/>
    </location>
</feature>
<dbReference type="InterPro" id="IPR001626">
    <property type="entry name" value="ABC_TroCD"/>
</dbReference>
<keyword evidence="6" id="KW-0813">Transport</keyword>
<feature type="transmembrane region" description="Helical" evidence="7">
    <location>
        <begin position="83"/>
        <end position="100"/>
    </location>
</feature>
<dbReference type="GO" id="GO:0055085">
    <property type="term" value="P:transmembrane transport"/>
    <property type="evidence" value="ECO:0007669"/>
    <property type="project" value="InterPro"/>
</dbReference>
<dbReference type="AlphaFoldDB" id="A0A117L386"/>
<protein>
    <submittedName>
        <fullName evidence="8">Putative metal transport system membrane protein</fullName>
    </submittedName>
</protein>
<evidence type="ECO:0000313" key="9">
    <source>
        <dbReference type="Proteomes" id="UP000058636"/>
    </source>
</evidence>
<keyword evidence="5 7" id="KW-0472">Membrane</keyword>
<evidence type="ECO:0000313" key="8">
    <source>
        <dbReference type="EMBL" id="KUK23319.1"/>
    </source>
</evidence>
<organism evidence="8 9">
    <name type="scientific">Thermotoga petrophila</name>
    <dbReference type="NCBI Taxonomy" id="93929"/>
    <lineage>
        <taxon>Bacteria</taxon>
        <taxon>Thermotogati</taxon>
        <taxon>Thermotogota</taxon>
        <taxon>Thermotogae</taxon>
        <taxon>Thermotogales</taxon>
        <taxon>Thermotogaceae</taxon>
        <taxon>Thermotoga</taxon>
    </lineage>
</organism>
<feature type="transmembrane region" description="Helical" evidence="7">
    <location>
        <begin position="191"/>
        <end position="222"/>
    </location>
</feature>
<dbReference type="CDD" id="cd06550">
    <property type="entry name" value="TM_ABC_iron-siderophores_like"/>
    <property type="match status" value="1"/>
</dbReference>
<dbReference type="PATRIC" id="fig|93930.3.peg.1426"/>
<evidence type="ECO:0000256" key="4">
    <source>
        <dbReference type="ARBA" id="ARBA00022989"/>
    </source>
</evidence>
<dbReference type="PANTHER" id="PTHR30477">
    <property type="entry name" value="ABC-TRANSPORTER METAL-BINDING PROTEIN"/>
    <property type="match status" value="1"/>
</dbReference>
<keyword evidence="4 7" id="KW-1133">Transmembrane helix</keyword>
<evidence type="ECO:0000256" key="7">
    <source>
        <dbReference type="SAM" id="Phobius"/>
    </source>
</evidence>
<reference evidence="8 9" key="1">
    <citation type="journal article" date="2015" name="MBio">
        <title>Genome-Resolved Metagenomic Analysis Reveals Roles for Candidate Phyla and Other Microbial Community Members in Biogeochemical Transformations in Oil Reservoirs.</title>
        <authorList>
            <person name="Hu P."/>
            <person name="Tom L."/>
            <person name="Singh A."/>
            <person name="Thomas B.C."/>
            <person name="Baker B.J."/>
            <person name="Piceno Y.M."/>
            <person name="Andersen G.L."/>
            <person name="Banfield J.F."/>
        </authorList>
    </citation>
    <scope>NUCLEOTIDE SEQUENCE [LARGE SCALE GENOMIC DNA]</scope>
    <source>
        <strain evidence="8">46_26</strain>
    </source>
</reference>